<evidence type="ECO:0000256" key="7">
    <source>
        <dbReference type="ARBA" id="ARBA00022857"/>
    </source>
</evidence>
<evidence type="ECO:0000313" key="17">
    <source>
        <dbReference type="Proteomes" id="UP000095645"/>
    </source>
</evidence>
<keyword evidence="6 12" id="KW-0819">tRNA processing</keyword>
<evidence type="ECO:0000256" key="9">
    <source>
        <dbReference type="ARBA" id="ARBA00023002"/>
    </source>
</evidence>
<dbReference type="InterPro" id="IPR018517">
    <property type="entry name" value="tRNA_hU_synthase_CS"/>
</dbReference>
<dbReference type="PIRSF" id="PIRSF006621">
    <property type="entry name" value="Dus"/>
    <property type="match status" value="1"/>
</dbReference>
<dbReference type="EC" id="1.3.1.-" evidence="12"/>
<dbReference type="CDD" id="cd02801">
    <property type="entry name" value="DUS_like_FMN"/>
    <property type="match status" value="1"/>
</dbReference>
<keyword evidence="7" id="KW-0521">NADP</keyword>
<feature type="domain" description="DUS-like FMN-binding" evidence="15">
    <location>
        <begin position="32"/>
        <end position="326"/>
    </location>
</feature>
<sequence length="335" mass="37504">MQTRNEPVQAREPFMKMQWKIGNVQIDNPFVLAPMAGVTDLPFRTLCKEQGAGLICMEMISAKAISFHNKNTIALMEIDPCEHPVSMQLFGSEPDLMAEVAKSIEDRDFDILDINMGCPVPKVVNNGEGSALLKNPNLIEEIVRKVSSAISKPLTVKVRIGFENEPVDIVEIAKRIEDAGAAALAVHGRTRQQYYSGTADWDTIRRVKEAITIPVIGNGDVDSPLKAEALVKQTGCDAVMVGRAVRGNPWLFRELNHYFRTGELLERPSVEEIREMILRHARKQIELKGEFVGIREMRKHVAWYTAGMRHSAGLRRESNTIESYEALEALLSRLA</sequence>
<organism evidence="16 17">
    <name type="scientific">Blautia obeum</name>
    <dbReference type="NCBI Taxonomy" id="40520"/>
    <lineage>
        <taxon>Bacteria</taxon>
        <taxon>Bacillati</taxon>
        <taxon>Bacillota</taxon>
        <taxon>Clostridia</taxon>
        <taxon>Lachnospirales</taxon>
        <taxon>Lachnospiraceae</taxon>
        <taxon>Blautia</taxon>
    </lineage>
</organism>
<dbReference type="GO" id="GO:0050660">
    <property type="term" value="F:flavin adenine dinucleotide binding"/>
    <property type="evidence" value="ECO:0007669"/>
    <property type="project" value="InterPro"/>
</dbReference>
<evidence type="ECO:0000256" key="6">
    <source>
        <dbReference type="ARBA" id="ARBA00022694"/>
    </source>
</evidence>
<comment type="catalytic activity">
    <reaction evidence="10">
        <text>a 5,6-dihydrouridine in tRNA + NADP(+) = a uridine in tRNA + NADPH + H(+)</text>
        <dbReference type="Rhea" id="RHEA:23624"/>
        <dbReference type="Rhea" id="RHEA-COMP:13339"/>
        <dbReference type="Rhea" id="RHEA-COMP:13887"/>
        <dbReference type="ChEBI" id="CHEBI:15378"/>
        <dbReference type="ChEBI" id="CHEBI:57783"/>
        <dbReference type="ChEBI" id="CHEBI:58349"/>
        <dbReference type="ChEBI" id="CHEBI:65315"/>
        <dbReference type="ChEBI" id="CHEBI:74443"/>
    </reaction>
</comment>
<evidence type="ECO:0000256" key="3">
    <source>
        <dbReference type="ARBA" id="ARBA00022555"/>
    </source>
</evidence>
<keyword evidence="8" id="KW-0694">RNA-binding</keyword>
<keyword evidence="4 12" id="KW-0285">Flavoprotein</keyword>
<evidence type="ECO:0000256" key="4">
    <source>
        <dbReference type="ARBA" id="ARBA00022630"/>
    </source>
</evidence>
<evidence type="ECO:0000256" key="11">
    <source>
        <dbReference type="ARBA" id="ARBA00048802"/>
    </source>
</evidence>
<evidence type="ECO:0000256" key="5">
    <source>
        <dbReference type="ARBA" id="ARBA00022643"/>
    </source>
</evidence>
<keyword evidence="3" id="KW-0820">tRNA-binding</keyword>
<feature type="binding site" evidence="14">
    <location>
        <begin position="34"/>
        <end position="36"/>
    </location>
    <ligand>
        <name>FMN</name>
        <dbReference type="ChEBI" id="CHEBI:58210"/>
    </ligand>
</feature>
<dbReference type="PANTHER" id="PTHR45846">
    <property type="entry name" value="TRNA-DIHYDROURIDINE(47) SYNTHASE [NAD(P)(+)]-LIKE"/>
    <property type="match status" value="1"/>
</dbReference>
<feature type="binding site" evidence="14">
    <location>
        <position position="157"/>
    </location>
    <ligand>
        <name>FMN</name>
        <dbReference type="ChEBI" id="CHEBI:58210"/>
    </ligand>
</feature>
<evidence type="ECO:0000256" key="12">
    <source>
        <dbReference type="PIRNR" id="PIRNR006621"/>
    </source>
</evidence>
<gene>
    <name evidence="16" type="primary">dus_1</name>
    <name evidence="16" type="ORF">ERS852476_02356</name>
</gene>
<dbReference type="InterPro" id="IPR004652">
    <property type="entry name" value="DusB-like"/>
</dbReference>
<evidence type="ECO:0000256" key="13">
    <source>
        <dbReference type="PIRSR" id="PIRSR006621-1"/>
    </source>
</evidence>
<evidence type="ECO:0000256" key="8">
    <source>
        <dbReference type="ARBA" id="ARBA00022884"/>
    </source>
</evidence>
<dbReference type="InterPro" id="IPR013785">
    <property type="entry name" value="Aldolase_TIM"/>
</dbReference>
<comment type="cofactor">
    <cofactor evidence="1 12 14">
        <name>FMN</name>
        <dbReference type="ChEBI" id="CHEBI:58210"/>
    </cofactor>
</comment>
<comment type="function">
    <text evidence="2 12">Catalyzes the synthesis of 5,6-dihydrouridine (D), a modified base found in the D-loop of most tRNAs, via the reduction of the C5-C6 double bond in target uridines.</text>
</comment>
<comment type="similarity">
    <text evidence="12">Belongs to the dus family.</text>
</comment>
<dbReference type="Gene3D" id="3.20.20.70">
    <property type="entry name" value="Aldolase class I"/>
    <property type="match status" value="1"/>
</dbReference>
<dbReference type="Gene3D" id="1.10.1200.80">
    <property type="entry name" value="Putative flavin oxidoreducatase, domain 2"/>
    <property type="match status" value="1"/>
</dbReference>
<evidence type="ECO:0000313" key="16">
    <source>
        <dbReference type="EMBL" id="CUO26946.1"/>
    </source>
</evidence>
<feature type="binding site" evidence="14">
    <location>
        <position position="187"/>
    </location>
    <ligand>
        <name>FMN</name>
        <dbReference type="ChEBI" id="CHEBI:58210"/>
    </ligand>
</feature>
<dbReference type="SUPFAM" id="SSF51395">
    <property type="entry name" value="FMN-linked oxidoreductases"/>
    <property type="match status" value="1"/>
</dbReference>
<dbReference type="GO" id="GO:0000049">
    <property type="term" value="F:tRNA binding"/>
    <property type="evidence" value="ECO:0007669"/>
    <property type="project" value="UniProtKB-KW"/>
</dbReference>
<dbReference type="PANTHER" id="PTHR45846:SF1">
    <property type="entry name" value="TRNA-DIHYDROURIDINE(47) SYNTHASE [NAD(P)(+)]-LIKE"/>
    <property type="match status" value="1"/>
</dbReference>
<keyword evidence="9 12" id="KW-0560">Oxidoreductase</keyword>
<keyword evidence="14" id="KW-0547">Nucleotide-binding</keyword>
<evidence type="ECO:0000256" key="1">
    <source>
        <dbReference type="ARBA" id="ARBA00001917"/>
    </source>
</evidence>
<dbReference type="InterPro" id="IPR024036">
    <property type="entry name" value="tRNA-dHydroUridine_Synthase_C"/>
</dbReference>
<proteinExistence type="inferred from homology"/>
<accession>A0A174DS62</accession>
<comment type="catalytic activity">
    <reaction evidence="11">
        <text>a 5,6-dihydrouridine in tRNA + NAD(+) = a uridine in tRNA + NADH + H(+)</text>
        <dbReference type="Rhea" id="RHEA:54452"/>
        <dbReference type="Rhea" id="RHEA-COMP:13339"/>
        <dbReference type="Rhea" id="RHEA-COMP:13887"/>
        <dbReference type="ChEBI" id="CHEBI:15378"/>
        <dbReference type="ChEBI" id="CHEBI:57540"/>
        <dbReference type="ChEBI" id="CHEBI:57945"/>
        <dbReference type="ChEBI" id="CHEBI:65315"/>
        <dbReference type="ChEBI" id="CHEBI:74443"/>
    </reaction>
</comment>
<evidence type="ECO:0000256" key="10">
    <source>
        <dbReference type="ARBA" id="ARBA00048205"/>
    </source>
</evidence>
<name>A0A174DS62_9FIRM</name>
<dbReference type="NCBIfam" id="TIGR00737">
    <property type="entry name" value="nifR3_yhdG"/>
    <property type="match status" value="1"/>
</dbReference>
<reference evidence="16 17" key="1">
    <citation type="submission" date="2015-09" db="EMBL/GenBank/DDBJ databases">
        <authorList>
            <consortium name="Pathogen Informatics"/>
        </authorList>
    </citation>
    <scope>NUCLEOTIDE SEQUENCE [LARGE SCALE GENOMIC DNA]</scope>
    <source>
        <strain evidence="16 17">2789STDY5834861</strain>
    </source>
</reference>
<dbReference type="GO" id="GO:0017150">
    <property type="term" value="F:tRNA dihydrouridine synthase activity"/>
    <property type="evidence" value="ECO:0007669"/>
    <property type="project" value="InterPro"/>
</dbReference>
<evidence type="ECO:0000256" key="14">
    <source>
        <dbReference type="PIRSR" id="PIRSR006621-2"/>
    </source>
</evidence>
<feature type="active site" description="Proton donor" evidence="13">
    <location>
        <position position="118"/>
    </location>
</feature>
<feature type="binding site" evidence="14">
    <location>
        <position position="88"/>
    </location>
    <ligand>
        <name>FMN</name>
        <dbReference type="ChEBI" id="CHEBI:58210"/>
    </ligand>
</feature>
<dbReference type="InterPro" id="IPR001269">
    <property type="entry name" value="DUS_fam"/>
</dbReference>
<dbReference type="PROSITE" id="PS01136">
    <property type="entry name" value="UPF0034"/>
    <property type="match status" value="1"/>
</dbReference>
<dbReference type="AlphaFoldDB" id="A0A174DS62"/>
<evidence type="ECO:0000256" key="2">
    <source>
        <dbReference type="ARBA" id="ARBA00002790"/>
    </source>
</evidence>
<protein>
    <recommendedName>
        <fullName evidence="12">tRNA-dihydrouridine synthase</fullName>
        <ecNumber evidence="12">1.3.1.-</ecNumber>
    </recommendedName>
</protein>
<dbReference type="EMBL" id="CYZP01000020">
    <property type="protein sequence ID" value="CUO26946.1"/>
    <property type="molecule type" value="Genomic_DNA"/>
</dbReference>
<evidence type="ECO:0000259" key="15">
    <source>
        <dbReference type="Pfam" id="PF01207"/>
    </source>
</evidence>
<feature type="binding site" evidence="14">
    <location>
        <begin position="242"/>
        <end position="243"/>
    </location>
    <ligand>
        <name>FMN</name>
        <dbReference type="ChEBI" id="CHEBI:58210"/>
    </ligand>
</feature>
<dbReference type="Pfam" id="PF01207">
    <property type="entry name" value="Dus"/>
    <property type="match status" value="1"/>
</dbReference>
<dbReference type="Proteomes" id="UP000095645">
    <property type="component" value="Unassembled WGS sequence"/>
</dbReference>
<keyword evidence="5 12" id="KW-0288">FMN</keyword>
<dbReference type="InterPro" id="IPR035587">
    <property type="entry name" value="DUS-like_FMN-bd"/>
</dbReference>